<evidence type="ECO:0000313" key="8">
    <source>
        <dbReference type="EMBL" id="MFC5179117.1"/>
    </source>
</evidence>
<evidence type="ECO:0000256" key="2">
    <source>
        <dbReference type="ARBA" id="ARBA00022517"/>
    </source>
</evidence>
<dbReference type="PANTHER" id="PTHR33692">
    <property type="entry name" value="RIBOSOME MATURATION FACTOR RIMM"/>
    <property type="match status" value="1"/>
</dbReference>
<feature type="domain" description="RimM N-terminal" evidence="6">
    <location>
        <begin position="18"/>
        <end position="101"/>
    </location>
</feature>
<dbReference type="InterPro" id="IPR011961">
    <property type="entry name" value="RimM"/>
</dbReference>
<comment type="subunit">
    <text evidence="5">Binds ribosomal protein uS19.</text>
</comment>
<dbReference type="InterPro" id="IPR002676">
    <property type="entry name" value="RimM_N"/>
</dbReference>
<keyword evidence="2 5" id="KW-0690">Ribosome biogenesis</keyword>
<dbReference type="InterPro" id="IPR056792">
    <property type="entry name" value="PRC_RimM"/>
</dbReference>
<dbReference type="Gene3D" id="2.40.30.60">
    <property type="entry name" value="RimM"/>
    <property type="match status" value="1"/>
</dbReference>
<comment type="domain">
    <text evidence="5">The PRC barrel domain binds ribosomal protein uS19.</text>
</comment>
<evidence type="ECO:0000256" key="1">
    <source>
        <dbReference type="ARBA" id="ARBA00022490"/>
    </source>
</evidence>
<comment type="caution">
    <text evidence="8">The sequence shown here is derived from an EMBL/GenBank/DDBJ whole genome shotgun (WGS) entry which is preliminary data.</text>
</comment>
<dbReference type="SUPFAM" id="SSF50447">
    <property type="entry name" value="Translation proteins"/>
    <property type="match status" value="1"/>
</dbReference>
<evidence type="ECO:0000259" key="6">
    <source>
        <dbReference type="Pfam" id="PF01782"/>
    </source>
</evidence>
<dbReference type="SUPFAM" id="SSF50346">
    <property type="entry name" value="PRC-barrel domain"/>
    <property type="match status" value="1"/>
</dbReference>
<evidence type="ECO:0000256" key="4">
    <source>
        <dbReference type="ARBA" id="ARBA00023186"/>
    </source>
</evidence>
<comment type="similarity">
    <text evidence="5">Belongs to the RimM family.</text>
</comment>
<sequence>MVSTSSTDGDADRTVEVVVGRIGKPHGVRGEVTVEVRTDEPERRFTAGAVLDVRRPHDVAAPVPVLTVRGVRWHQGVLLLTFEEVEGREAAEALRGCLLQTEVPADARPDDPEEFYAHQLAGLAAYDVDGRELGTVTRLVGGGAQDLLVVRTPDGRDALVPFVAALVPEVDLDGGRVVIADRPGLVTPLED</sequence>
<dbReference type="NCBIfam" id="TIGR02273">
    <property type="entry name" value="16S_RimM"/>
    <property type="match status" value="1"/>
</dbReference>
<accession>A0ABW0BQI9</accession>
<reference evidence="9" key="1">
    <citation type="journal article" date="2019" name="Int. J. Syst. Evol. Microbiol.">
        <title>The Global Catalogue of Microorganisms (GCM) 10K type strain sequencing project: providing services to taxonomists for standard genome sequencing and annotation.</title>
        <authorList>
            <consortium name="The Broad Institute Genomics Platform"/>
            <consortium name="The Broad Institute Genome Sequencing Center for Infectious Disease"/>
            <person name="Wu L."/>
            <person name="Ma J."/>
        </authorList>
    </citation>
    <scope>NUCLEOTIDE SEQUENCE [LARGE SCALE GENOMIC DNA]</scope>
    <source>
        <strain evidence="9">DFY41</strain>
    </source>
</reference>
<keyword evidence="1 5" id="KW-0963">Cytoplasm</keyword>
<dbReference type="Proteomes" id="UP001596087">
    <property type="component" value="Unassembled WGS sequence"/>
</dbReference>
<evidence type="ECO:0000313" key="9">
    <source>
        <dbReference type="Proteomes" id="UP001596087"/>
    </source>
</evidence>
<dbReference type="Pfam" id="PF24986">
    <property type="entry name" value="PRC_RimM"/>
    <property type="match status" value="1"/>
</dbReference>
<keyword evidence="3 5" id="KW-0698">rRNA processing</keyword>
<dbReference type="InterPro" id="IPR011033">
    <property type="entry name" value="PRC_barrel-like_sf"/>
</dbReference>
<keyword evidence="4 5" id="KW-0143">Chaperone</keyword>
<dbReference type="RefSeq" id="WP_378593009.1">
    <property type="nucleotide sequence ID" value="NZ_JBHSKD010000027.1"/>
</dbReference>
<dbReference type="Gene3D" id="2.30.30.240">
    <property type="entry name" value="PRC-barrel domain"/>
    <property type="match status" value="1"/>
</dbReference>
<keyword evidence="9" id="KW-1185">Reference proteome</keyword>
<gene>
    <name evidence="5 8" type="primary">rimM</name>
    <name evidence="8" type="ORF">ACFPGP_20710</name>
</gene>
<dbReference type="InterPro" id="IPR009000">
    <property type="entry name" value="Transl_B-barrel_sf"/>
</dbReference>
<evidence type="ECO:0000256" key="5">
    <source>
        <dbReference type="HAMAP-Rule" id="MF_00014"/>
    </source>
</evidence>
<evidence type="ECO:0000259" key="7">
    <source>
        <dbReference type="Pfam" id="PF24986"/>
    </source>
</evidence>
<comment type="subcellular location">
    <subcellularLocation>
        <location evidence="5">Cytoplasm</location>
    </subcellularLocation>
</comment>
<comment type="function">
    <text evidence="5">An accessory protein needed during the final step in the assembly of 30S ribosomal subunit, possibly for assembly of the head region. Essential for efficient processing of 16S rRNA. May be needed both before and after RbfA during the maturation of 16S rRNA. It has affinity for free ribosomal 30S subunits but not for 70S ribosomes.</text>
</comment>
<dbReference type="InterPro" id="IPR036976">
    <property type="entry name" value="RimM_N_sf"/>
</dbReference>
<protein>
    <recommendedName>
        <fullName evidence="5">Ribosome maturation factor RimM</fullName>
    </recommendedName>
</protein>
<organism evidence="8 9">
    <name type="scientific">Nocardioides taihuensis</name>
    <dbReference type="NCBI Taxonomy" id="1835606"/>
    <lineage>
        <taxon>Bacteria</taxon>
        <taxon>Bacillati</taxon>
        <taxon>Actinomycetota</taxon>
        <taxon>Actinomycetes</taxon>
        <taxon>Propionibacteriales</taxon>
        <taxon>Nocardioidaceae</taxon>
        <taxon>Nocardioides</taxon>
    </lineage>
</organism>
<dbReference type="Pfam" id="PF01782">
    <property type="entry name" value="RimM"/>
    <property type="match status" value="1"/>
</dbReference>
<proteinExistence type="inferred from homology"/>
<name>A0ABW0BQI9_9ACTN</name>
<feature type="domain" description="Ribosome maturation factor RimM PRC barrel" evidence="7">
    <location>
        <begin position="118"/>
        <end position="184"/>
    </location>
</feature>
<evidence type="ECO:0000256" key="3">
    <source>
        <dbReference type="ARBA" id="ARBA00022552"/>
    </source>
</evidence>
<dbReference type="PANTHER" id="PTHR33692:SF1">
    <property type="entry name" value="RIBOSOME MATURATION FACTOR RIMM"/>
    <property type="match status" value="1"/>
</dbReference>
<dbReference type="HAMAP" id="MF_00014">
    <property type="entry name" value="Ribosome_mat_RimM"/>
    <property type="match status" value="1"/>
</dbReference>
<dbReference type="EMBL" id="JBHSKD010000027">
    <property type="protein sequence ID" value="MFC5179117.1"/>
    <property type="molecule type" value="Genomic_DNA"/>
</dbReference>